<sequence length="322" mass="34061">MSTKLLYLSNSDIQDLQITPREAREAVLGAFRDNASGRNVGLPKSFITIGPSSWLISMSSASEGDGIATVKCVAVVPVEGTQTRPVVNGLVCVSDYKSGVPIAVLDGNSITLIRTAAMSAAAAIYLAPEASATIGLIGCGLQAFSHLDAFVDLFPSLRRIYLFSRNVRSAERIATVASEKQLDPIIAHNPDQLLSESEIVVSMIPSSPGLKPFLDARSLPCSAFASAVDGGRSWRPETLTAFDRLITDSLEQDTSPVDASGSYVEGVRFQDDLVHLASGSSRPPVPIRAFFGFRGLGIADLALAGLALRKARAFGVGTILPR</sequence>
<dbReference type="SUPFAM" id="SSF51735">
    <property type="entry name" value="NAD(P)-binding Rossmann-fold domains"/>
    <property type="match status" value="1"/>
</dbReference>
<keyword evidence="3" id="KW-1185">Reference proteome</keyword>
<dbReference type="Gene3D" id="3.40.50.720">
    <property type="entry name" value="NAD(P)-binding Rossmann-like Domain"/>
    <property type="match status" value="1"/>
</dbReference>
<dbReference type="PANTHER" id="PTHR13812">
    <property type="entry name" value="KETIMINE REDUCTASE MU-CRYSTALLIN"/>
    <property type="match status" value="1"/>
</dbReference>
<proteinExistence type="inferred from homology"/>
<organism evidence="2 3">
    <name type="scientific">Mesorhizobium robiniae</name>
    <dbReference type="NCBI Taxonomy" id="559315"/>
    <lineage>
        <taxon>Bacteria</taxon>
        <taxon>Pseudomonadati</taxon>
        <taxon>Pseudomonadota</taxon>
        <taxon>Alphaproteobacteria</taxon>
        <taxon>Hyphomicrobiales</taxon>
        <taxon>Phyllobacteriaceae</taxon>
        <taxon>Mesorhizobium</taxon>
    </lineage>
</organism>
<dbReference type="RefSeq" id="WP_263807166.1">
    <property type="nucleotide sequence ID" value="NZ_JBEPMC010000021.1"/>
</dbReference>
<dbReference type="InterPro" id="IPR023401">
    <property type="entry name" value="ODC_N"/>
</dbReference>
<evidence type="ECO:0000313" key="2">
    <source>
        <dbReference type="EMBL" id="MET3583678.1"/>
    </source>
</evidence>
<dbReference type="EMBL" id="JBEPMC010000021">
    <property type="protein sequence ID" value="MET3583678.1"/>
    <property type="molecule type" value="Genomic_DNA"/>
</dbReference>
<keyword evidence="2" id="KW-0560">Oxidoreductase</keyword>
<dbReference type="InterPro" id="IPR036291">
    <property type="entry name" value="NAD(P)-bd_dom_sf"/>
</dbReference>
<name>A0ABV2GZG2_9HYPH</name>
<keyword evidence="2" id="KW-0456">Lyase</keyword>
<evidence type="ECO:0000256" key="1">
    <source>
        <dbReference type="ARBA" id="ARBA00008903"/>
    </source>
</evidence>
<dbReference type="PANTHER" id="PTHR13812:SF19">
    <property type="entry name" value="KETIMINE REDUCTASE MU-CRYSTALLIN"/>
    <property type="match status" value="1"/>
</dbReference>
<comment type="similarity">
    <text evidence="1">Belongs to the ornithine cyclodeaminase/mu-crystallin family.</text>
</comment>
<evidence type="ECO:0000313" key="3">
    <source>
        <dbReference type="Proteomes" id="UP001549204"/>
    </source>
</evidence>
<dbReference type="EC" id="1.4.1.1" evidence="2"/>
<gene>
    <name evidence="2" type="ORF">ABID19_006743</name>
</gene>
<reference evidence="2 3" key="1">
    <citation type="submission" date="2024-06" db="EMBL/GenBank/DDBJ databases">
        <title>Genomic Encyclopedia of Type Strains, Phase IV (KMG-IV): sequencing the most valuable type-strain genomes for metagenomic binning, comparative biology and taxonomic classification.</title>
        <authorList>
            <person name="Goeker M."/>
        </authorList>
    </citation>
    <scope>NUCLEOTIDE SEQUENCE [LARGE SCALE GENOMIC DNA]</scope>
    <source>
        <strain evidence="2 3">DSM 100022</strain>
    </source>
</reference>
<dbReference type="Gene3D" id="3.30.1780.10">
    <property type="entry name" value="ornithine cyclodeaminase, domain 1"/>
    <property type="match status" value="1"/>
</dbReference>
<comment type="caution">
    <text evidence="2">The sequence shown here is derived from an EMBL/GenBank/DDBJ whole genome shotgun (WGS) entry which is preliminary data.</text>
</comment>
<dbReference type="EC" id="4.3.1.12" evidence="2"/>
<dbReference type="Pfam" id="PF02423">
    <property type="entry name" value="OCD_Mu_crystall"/>
    <property type="match status" value="1"/>
</dbReference>
<protein>
    <submittedName>
        <fullName evidence="2">Ornithine cyclodeaminase/alanine dehydrogenase</fullName>
        <ecNumber evidence="2">1.4.1.1</ecNumber>
        <ecNumber evidence="2">4.3.1.12</ecNumber>
    </submittedName>
</protein>
<accession>A0ABV2GZG2</accession>
<dbReference type="Proteomes" id="UP001549204">
    <property type="component" value="Unassembled WGS sequence"/>
</dbReference>
<dbReference type="GO" id="GO:0008473">
    <property type="term" value="F:ornithine cyclodeaminase activity"/>
    <property type="evidence" value="ECO:0007669"/>
    <property type="project" value="UniProtKB-EC"/>
</dbReference>
<dbReference type="InterPro" id="IPR003462">
    <property type="entry name" value="ODC_Mu_crystall"/>
</dbReference>
<dbReference type="GO" id="GO:0000286">
    <property type="term" value="F:alanine dehydrogenase activity"/>
    <property type="evidence" value="ECO:0007669"/>
    <property type="project" value="UniProtKB-EC"/>
</dbReference>